<name>A0AA39DI26_VITRO</name>
<sequence>MESSWKYIDCDKQAIDGILLIIISKVVSEMEKGGLEQMLGAVVDAPSQDFSEDLWKMEDHLKDVERILKKVNENDILPNILTSIVLAHMYNKASNLKCAKEVFEGLRSQGFQPDAKDCRDLGKFDLSGVLSAPRGSRN</sequence>
<dbReference type="Proteomes" id="UP001168098">
    <property type="component" value="Unassembled WGS sequence"/>
</dbReference>
<dbReference type="AlphaFoldDB" id="A0AA39DI26"/>
<dbReference type="EMBL" id="JARBHA010000013">
    <property type="protein sequence ID" value="KAJ9684986.1"/>
    <property type="molecule type" value="Genomic_DNA"/>
</dbReference>
<keyword evidence="1" id="KW-0677">Repeat</keyword>
<dbReference type="PANTHER" id="PTHR46862:SF2">
    <property type="entry name" value="OS02G0611400 PROTEIN"/>
    <property type="match status" value="1"/>
</dbReference>
<evidence type="ECO:0000256" key="1">
    <source>
        <dbReference type="ARBA" id="ARBA00022737"/>
    </source>
</evidence>
<evidence type="ECO:0000313" key="2">
    <source>
        <dbReference type="EMBL" id="KAJ9684986.1"/>
    </source>
</evidence>
<proteinExistence type="predicted"/>
<accession>A0AA39DI26</accession>
<evidence type="ECO:0000313" key="3">
    <source>
        <dbReference type="Proteomes" id="UP001168098"/>
    </source>
</evidence>
<keyword evidence="3" id="KW-1185">Reference proteome</keyword>
<evidence type="ECO:0008006" key="4">
    <source>
        <dbReference type="Google" id="ProtNLM"/>
    </source>
</evidence>
<reference evidence="2 3" key="1">
    <citation type="journal article" date="2023" name="BMC Biotechnol.">
        <title>Vitis rotundifolia cv Carlos genome sequencing.</title>
        <authorList>
            <person name="Huff M."/>
            <person name="Hulse-Kemp A."/>
            <person name="Scheffler B."/>
            <person name="Youngblood R."/>
            <person name="Simpson S."/>
            <person name="Babiker E."/>
            <person name="Staton M."/>
        </authorList>
    </citation>
    <scope>NUCLEOTIDE SEQUENCE [LARGE SCALE GENOMIC DNA]</scope>
    <source>
        <tissue evidence="2">Leaf</tissue>
    </source>
</reference>
<organism evidence="2 3">
    <name type="scientific">Vitis rotundifolia</name>
    <name type="common">Muscadine grape</name>
    <dbReference type="NCBI Taxonomy" id="103349"/>
    <lineage>
        <taxon>Eukaryota</taxon>
        <taxon>Viridiplantae</taxon>
        <taxon>Streptophyta</taxon>
        <taxon>Embryophyta</taxon>
        <taxon>Tracheophyta</taxon>
        <taxon>Spermatophyta</taxon>
        <taxon>Magnoliopsida</taxon>
        <taxon>eudicotyledons</taxon>
        <taxon>Gunneridae</taxon>
        <taxon>Pentapetalae</taxon>
        <taxon>rosids</taxon>
        <taxon>Vitales</taxon>
        <taxon>Vitaceae</taxon>
        <taxon>Viteae</taxon>
        <taxon>Vitis</taxon>
    </lineage>
</organism>
<gene>
    <name evidence="2" type="ORF">PVL29_017137</name>
</gene>
<dbReference type="PANTHER" id="PTHR46862">
    <property type="entry name" value="OS07G0661900 PROTEIN"/>
    <property type="match status" value="1"/>
</dbReference>
<dbReference type="InterPro" id="IPR002885">
    <property type="entry name" value="PPR_rpt"/>
</dbReference>
<dbReference type="InterPro" id="IPR011990">
    <property type="entry name" value="TPR-like_helical_dom_sf"/>
</dbReference>
<dbReference type="Pfam" id="PF13812">
    <property type="entry name" value="PPR_3"/>
    <property type="match status" value="1"/>
</dbReference>
<protein>
    <recommendedName>
        <fullName evidence="4">Pentatricopeptide repeat-containing protein</fullName>
    </recommendedName>
</protein>
<comment type="caution">
    <text evidence="2">The sequence shown here is derived from an EMBL/GenBank/DDBJ whole genome shotgun (WGS) entry which is preliminary data.</text>
</comment>
<dbReference type="Gene3D" id="1.25.40.10">
    <property type="entry name" value="Tetratricopeptide repeat domain"/>
    <property type="match status" value="1"/>
</dbReference>